<protein>
    <recommendedName>
        <fullName evidence="2">DUF6534 domain-containing protein</fullName>
    </recommendedName>
</protein>
<feature type="domain" description="DUF6534" evidence="2">
    <location>
        <begin position="42"/>
        <end position="132"/>
    </location>
</feature>
<feature type="transmembrane region" description="Helical" evidence="1">
    <location>
        <begin position="108"/>
        <end position="130"/>
    </location>
</feature>
<feature type="transmembrane region" description="Helical" evidence="1">
    <location>
        <begin position="74"/>
        <end position="96"/>
    </location>
</feature>
<gene>
    <name evidence="3" type="ORF">GYMLUDRAFT_245162</name>
</gene>
<feature type="transmembrane region" description="Helical" evidence="1">
    <location>
        <begin position="33"/>
        <end position="54"/>
    </location>
</feature>
<organism evidence="3 4">
    <name type="scientific">Collybiopsis luxurians FD-317 M1</name>
    <dbReference type="NCBI Taxonomy" id="944289"/>
    <lineage>
        <taxon>Eukaryota</taxon>
        <taxon>Fungi</taxon>
        <taxon>Dikarya</taxon>
        <taxon>Basidiomycota</taxon>
        <taxon>Agaricomycotina</taxon>
        <taxon>Agaricomycetes</taxon>
        <taxon>Agaricomycetidae</taxon>
        <taxon>Agaricales</taxon>
        <taxon>Marasmiineae</taxon>
        <taxon>Omphalotaceae</taxon>
        <taxon>Collybiopsis</taxon>
        <taxon>Collybiopsis luxurians</taxon>
    </lineage>
</organism>
<evidence type="ECO:0000313" key="4">
    <source>
        <dbReference type="Proteomes" id="UP000053593"/>
    </source>
</evidence>
<accession>A0A0D0BVD5</accession>
<dbReference type="AlphaFoldDB" id="A0A0D0BVD5"/>
<dbReference type="PANTHER" id="PTHR40465:SF1">
    <property type="entry name" value="DUF6534 DOMAIN-CONTAINING PROTEIN"/>
    <property type="match status" value="1"/>
</dbReference>
<dbReference type="EMBL" id="KN834779">
    <property type="protein sequence ID" value="KIK59476.1"/>
    <property type="molecule type" value="Genomic_DNA"/>
</dbReference>
<reference evidence="3 4" key="1">
    <citation type="submission" date="2014-04" db="EMBL/GenBank/DDBJ databases">
        <title>Evolutionary Origins and Diversification of the Mycorrhizal Mutualists.</title>
        <authorList>
            <consortium name="DOE Joint Genome Institute"/>
            <consortium name="Mycorrhizal Genomics Consortium"/>
            <person name="Kohler A."/>
            <person name="Kuo A."/>
            <person name="Nagy L.G."/>
            <person name="Floudas D."/>
            <person name="Copeland A."/>
            <person name="Barry K.W."/>
            <person name="Cichocki N."/>
            <person name="Veneault-Fourrey C."/>
            <person name="LaButti K."/>
            <person name="Lindquist E.A."/>
            <person name="Lipzen A."/>
            <person name="Lundell T."/>
            <person name="Morin E."/>
            <person name="Murat C."/>
            <person name="Riley R."/>
            <person name="Ohm R."/>
            <person name="Sun H."/>
            <person name="Tunlid A."/>
            <person name="Henrissat B."/>
            <person name="Grigoriev I.V."/>
            <person name="Hibbett D.S."/>
            <person name="Martin F."/>
        </authorList>
    </citation>
    <scope>NUCLEOTIDE SEQUENCE [LARGE SCALE GENOMIC DNA]</scope>
    <source>
        <strain evidence="3 4">FD-317 M1</strain>
    </source>
</reference>
<keyword evidence="1" id="KW-1133">Transmembrane helix</keyword>
<dbReference type="PANTHER" id="PTHR40465">
    <property type="entry name" value="CHROMOSOME 1, WHOLE GENOME SHOTGUN SEQUENCE"/>
    <property type="match status" value="1"/>
</dbReference>
<dbReference type="Pfam" id="PF20152">
    <property type="entry name" value="DUF6534"/>
    <property type="match status" value="1"/>
</dbReference>
<name>A0A0D0BVD5_9AGAR</name>
<dbReference type="OrthoDB" id="2535105at2759"/>
<evidence type="ECO:0000256" key="1">
    <source>
        <dbReference type="SAM" id="Phobius"/>
    </source>
</evidence>
<proteinExistence type="predicted"/>
<dbReference type="HOGENOM" id="CLU_1366384_0_0_1"/>
<dbReference type="Proteomes" id="UP000053593">
    <property type="component" value="Unassembled WGS sequence"/>
</dbReference>
<dbReference type="InterPro" id="IPR045339">
    <property type="entry name" value="DUF6534"/>
</dbReference>
<keyword evidence="1" id="KW-0472">Membrane</keyword>
<sequence length="200" mass="22707">MSLTFSRWKVSRYFSVRASHLSAEELTTVLRPYAILIYSLGAACDILIASAIVFSLHKFQKSWSRGAFKRTNDLLIFVMVFSVTSGIVLSLCAILVLSLSAGYPEINIAFPFYLVLPRLYANSVLVTLNVRNYLQEHHTRSGWFTSGDFDSNFRLGNTNSVDRRNEMHELDEPSARQDRICTQSEASLEEQDHNEKVAFV</sequence>
<evidence type="ECO:0000313" key="3">
    <source>
        <dbReference type="EMBL" id="KIK59476.1"/>
    </source>
</evidence>
<keyword evidence="1" id="KW-0812">Transmembrane</keyword>
<evidence type="ECO:0000259" key="2">
    <source>
        <dbReference type="Pfam" id="PF20152"/>
    </source>
</evidence>
<keyword evidence="4" id="KW-1185">Reference proteome</keyword>